<sequence length="125" mass="13980">MFGRGTKLGGEDLSVEGDSSLGTGERVASLNMDSKARGSSLSFPREPLTEDVDKWVCPARRSTQRRVFLSSLGGTHGQDYHVDRFIRRAGFRGYCIRGQRGGFQFRGRGFNGYRGTTRKREINVE</sequence>
<accession>A0A7R8CIL3</accession>
<dbReference type="EMBL" id="HG994592">
    <property type="protein sequence ID" value="CAF2827988.1"/>
    <property type="molecule type" value="Genomic_DNA"/>
</dbReference>
<evidence type="ECO:0000313" key="2">
    <source>
        <dbReference type="Proteomes" id="UP000675881"/>
    </source>
</evidence>
<dbReference type="AlphaFoldDB" id="A0A7R8CIL3"/>
<gene>
    <name evidence="1" type="ORF">LSAA_4067</name>
</gene>
<protein>
    <submittedName>
        <fullName evidence="1">(salmon louse) hypothetical protein</fullName>
    </submittedName>
</protein>
<organism evidence="1 2">
    <name type="scientific">Lepeophtheirus salmonis</name>
    <name type="common">Salmon louse</name>
    <name type="synonym">Caligus salmonis</name>
    <dbReference type="NCBI Taxonomy" id="72036"/>
    <lineage>
        <taxon>Eukaryota</taxon>
        <taxon>Metazoa</taxon>
        <taxon>Ecdysozoa</taxon>
        <taxon>Arthropoda</taxon>
        <taxon>Crustacea</taxon>
        <taxon>Multicrustacea</taxon>
        <taxon>Hexanauplia</taxon>
        <taxon>Copepoda</taxon>
        <taxon>Siphonostomatoida</taxon>
        <taxon>Caligidae</taxon>
        <taxon>Lepeophtheirus</taxon>
    </lineage>
</organism>
<proteinExistence type="predicted"/>
<evidence type="ECO:0000313" key="1">
    <source>
        <dbReference type="EMBL" id="CAF2827988.1"/>
    </source>
</evidence>
<reference evidence="1" key="1">
    <citation type="submission" date="2021-02" db="EMBL/GenBank/DDBJ databases">
        <authorList>
            <person name="Bekaert M."/>
        </authorList>
    </citation>
    <scope>NUCLEOTIDE SEQUENCE</scope>
    <source>
        <strain evidence="1">IoA-00</strain>
    </source>
</reference>
<dbReference type="Proteomes" id="UP000675881">
    <property type="component" value="Chromosome 13"/>
</dbReference>
<keyword evidence="2" id="KW-1185">Reference proteome</keyword>
<name>A0A7R8CIL3_LEPSM</name>